<reference evidence="1 2" key="2">
    <citation type="journal article" date="2017" name="Nature">
        <title>The Apostasia genome and the evolution of orchids.</title>
        <authorList>
            <person name="Zhang G.Q."/>
            <person name="Liu K.W."/>
            <person name="Li Z."/>
            <person name="Lohaus R."/>
            <person name="Hsiao Y.Y."/>
            <person name="Niu S.C."/>
            <person name="Wang J.Y."/>
            <person name="Lin Y.C."/>
            <person name="Xu Q."/>
            <person name="Chen L.J."/>
            <person name="Yoshida K."/>
            <person name="Fujiwara S."/>
            <person name="Wang Z.W."/>
            <person name="Zhang Y.Q."/>
            <person name="Mitsuda N."/>
            <person name="Wang M."/>
            <person name="Liu G.H."/>
            <person name="Pecoraro L."/>
            <person name="Huang H.X."/>
            <person name="Xiao X.J."/>
            <person name="Lin M."/>
            <person name="Wu X.Y."/>
            <person name="Wu W.L."/>
            <person name="Chen Y.Y."/>
            <person name="Chang S.B."/>
            <person name="Sakamoto S."/>
            <person name="Ohme-Takagi M."/>
            <person name="Yagi M."/>
            <person name="Zeng S.J."/>
            <person name="Shen C.Y."/>
            <person name="Yeh C.M."/>
            <person name="Luo Y.B."/>
            <person name="Tsai W.C."/>
            <person name="Van de Peer Y."/>
            <person name="Liu Z.J."/>
        </authorList>
    </citation>
    <scope>NUCLEOTIDE SEQUENCE [LARGE SCALE GENOMIC DNA]</scope>
    <source>
        <tissue evidence="1">The whole plant</tissue>
    </source>
</reference>
<dbReference type="PANTHER" id="PTHR47481">
    <property type="match status" value="1"/>
</dbReference>
<protein>
    <recommendedName>
        <fullName evidence="3">Retrovirus-related Pol polyprotein from transposon TNT 1-94</fullName>
    </recommendedName>
</protein>
<evidence type="ECO:0000313" key="2">
    <source>
        <dbReference type="Proteomes" id="UP000233837"/>
    </source>
</evidence>
<dbReference type="PANTHER" id="PTHR47481:SF31">
    <property type="entry name" value="OS01G0873500 PROTEIN"/>
    <property type="match status" value="1"/>
</dbReference>
<sequence>MSTIKNVISIQLTPENHLTWRSQVLKVFRANGLEGYLDGTVTRPPRQTTNVSGAVTPNTLFATWMLIDQNLAAALFSTISAPLLPYVLNLDSCAEIWETIGKRL</sequence>
<dbReference type="EMBL" id="KZ502785">
    <property type="protein sequence ID" value="PKU73082.1"/>
    <property type="molecule type" value="Genomic_DNA"/>
</dbReference>
<dbReference type="Proteomes" id="UP000233837">
    <property type="component" value="Unassembled WGS sequence"/>
</dbReference>
<accession>A0A2I0WBR4</accession>
<name>A0A2I0WBR4_9ASPA</name>
<proteinExistence type="predicted"/>
<reference evidence="1 2" key="1">
    <citation type="journal article" date="2016" name="Sci. Rep.">
        <title>The Dendrobium catenatum Lindl. genome sequence provides insights into polysaccharide synthase, floral development and adaptive evolution.</title>
        <authorList>
            <person name="Zhang G.Q."/>
            <person name="Xu Q."/>
            <person name="Bian C."/>
            <person name="Tsai W.C."/>
            <person name="Yeh C.M."/>
            <person name="Liu K.W."/>
            <person name="Yoshida K."/>
            <person name="Zhang L.S."/>
            <person name="Chang S.B."/>
            <person name="Chen F."/>
            <person name="Shi Y."/>
            <person name="Su Y.Y."/>
            <person name="Zhang Y.Q."/>
            <person name="Chen L.J."/>
            <person name="Yin Y."/>
            <person name="Lin M."/>
            <person name="Huang H."/>
            <person name="Deng H."/>
            <person name="Wang Z.W."/>
            <person name="Zhu S.L."/>
            <person name="Zhao X."/>
            <person name="Deng C."/>
            <person name="Niu S.C."/>
            <person name="Huang J."/>
            <person name="Wang M."/>
            <person name="Liu G.H."/>
            <person name="Yang H.J."/>
            <person name="Xiao X.J."/>
            <person name="Hsiao Y.Y."/>
            <person name="Wu W.L."/>
            <person name="Chen Y.Y."/>
            <person name="Mitsuda N."/>
            <person name="Ohme-Takagi M."/>
            <person name="Luo Y.B."/>
            <person name="Van de Peer Y."/>
            <person name="Liu Z.J."/>
        </authorList>
    </citation>
    <scope>NUCLEOTIDE SEQUENCE [LARGE SCALE GENOMIC DNA]</scope>
    <source>
        <tissue evidence="1">The whole plant</tissue>
    </source>
</reference>
<evidence type="ECO:0008006" key="3">
    <source>
        <dbReference type="Google" id="ProtNLM"/>
    </source>
</evidence>
<gene>
    <name evidence="1" type="ORF">MA16_Dca027685</name>
</gene>
<evidence type="ECO:0000313" key="1">
    <source>
        <dbReference type="EMBL" id="PKU73082.1"/>
    </source>
</evidence>
<organism evidence="1 2">
    <name type="scientific">Dendrobium catenatum</name>
    <dbReference type="NCBI Taxonomy" id="906689"/>
    <lineage>
        <taxon>Eukaryota</taxon>
        <taxon>Viridiplantae</taxon>
        <taxon>Streptophyta</taxon>
        <taxon>Embryophyta</taxon>
        <taxon>Tracheophyta</taxon>
        <taxon>Spermatophyta</taxon>
        <taxon>Magnoliopsida</taxon>
        <taxon>Liliopsida</taxon>
        <taxon>Asparagales</taxon>
        <taxon>Orchidaceae</taxon>
        <taxon>Epidendroideae</taxon>
        <taxon>Malaxideae</taxon>
        <taxon>Dendrobiinae</taxon>
        <taxon>Dendrobium</taxon>
    </lineage>
</organism>
<dbReference type="AlphaFoldDB" id="A0A2I0WBR4"/>
<keyword evidence="2" id="KW-1185">Reference proteome</keyword>